<dbReference type="Gene3D" id="3.40.50.720">
    <property type="entry name" value="NAD(P)-binding Rossmann-like Domain"/>
    <property type="match status" value="1"/>
</dbReference>
<dbReference type="EMBL" id="AP012547">
    <property type="protein sequence ID" value="BAO31123.1"/>
    <property type="molecule type" value="Genomic_DNA"/>
</dbReference>
<dbReference type="InterPro" id="IPR016040">
    <property type="entry name" value="NAD(P)-bd_dom"/>
</dbReference>
<evidence type="ECO:0000313" key="2">
    <source>
        <dbReference type="EMBL" id="BAO31123.1"/>
    </source>
</evidence>
<dbReference type="HOGENOM" id="CLU_007383_1_7_4"/>
<evidence type="ECO:0000259" key="1">
    <source>
        <dbReference type="Pfam" id="PF16363"/>
    </source>
</evidence>
<organism evidence="2 3">
    <name type="scientific">Sulfuritalea hydrogenivorans sk43H</name>
    <dbReference type="NCBI Taxonomy" id="1223802"/>
    <lineage>
        <taxon>Bacteria</taxon>
        <taxon>Pseudomonadati</taxon>
        <taxon>Pseudomonadota</taxon>
        <taxon>Betaproteobacteria</taxon>
        <taxon>Nitrosomonadales</taxon>
        <taxon>Sterolibacteriaceae</taxon>
        <taxon>Sulfuritalea</taxon>
    </lineage>
</organism>
<proteinExistence type="predicted"/>
<dbReference type="AlphaFoldDB" id="W0SMT1"/>
<dbReference type="InterPro" id="IPR036291">
    <property type="entry name" value="NAD(P)-bd_dom_sf"/>
</dbReference>
<dbReference type="STRING" id="1223802.SUTH_03353"/>
<dbReference type="SUPFAM" id="SSF51735">
    <property type="entry name" value="NAD(P)-binding Rossmann-fold domains"/>
    <property type="match status" value="1"/>
</dbReference>
<feature type="domain" description="NAD(P)-binding" evidence="1">
    <location>
        <begin position="19"/>
        <end position="332"/>
    </location>
</feature>
<gene>
    <name evidence="2" type="ORF">SUTH_03353</name>
</gene>
<dbReference type="Proteomes" id="UP000031637">
    <property type="component" value="Chromosome"/>
</dbReference>
<keyword evidence="3" id="KW-1185">Reference proteome</keyword>
<reference evidence="2 3" key="1">
    <citation type="journal article" date="2014" name="Syst. Appl. Microbiol.">
        <title>Complete genomes of freshwater sulfur oxidizers Sulfuricella denitrificans skB26 and Sulfuritalea hydrogenivorans sk43H: genetic insights into the sulfur oxidation pathway of betaproteobacteria.</title>
        <authorList>
            <person name="Watanabe T."/>
            <person name="Kojima H."/>
            <person name="Fukui M."/>
        </authorList>
    </citation>
    <scope>NUCLEOTIDE SEQUENCE [LARGE SCALE GENOMIC DNA]</scope>
    <source>
        <strain evidence="2">DSM22779</strain>
    </source>
</reference>
<sequence>MAKYLKMNGLSFFKDARVLVTGHTGFKGSWLSLWLTRLGAQVSGVSFGVPSEPSHFMAAGLAGKVHDYRLDIRDGAALKTLVEKIQPEFVFHLAAQALVRRSYADPVDTWQTNALGTINLLEAMRGLENPCVAVLITSDKCYDNVEWVWGYRETDALGGPDPYSASKGAAELAIRSYVRSFFSADGVVRIGVGRAGNVIGGGDWAEDRIVPDCMRAWSRGETVPLRNPLATRPWQHVLEPLSGYLNLAMALQEGASLHGQAFNFGPPAQQDHSVGELVLAMSNHWDQVRYEDVSAQYGGPYESGLLKLNCDKALHHLHWRAVWDFDVTVRETALWYRRYYEQPAQSIADFSSAQIEAYVDAARAQGLAWAR</sequence>
<dbReference type="Pfam" id="PF16363">
    <property type="entry name" value="GDP_Man_Dehyd"/>
    <property type="match status" value="1"/>
</dbReference>
<dbReference type="Gene3D" id="3.90.25.10">
    <property type="entry name" value="UDP-galactose 4-epimerase, domain 1"/>
    <property type="match status" value="1"/>
</dbReference>
<evidence type="ECO:0000313" key="3">
    <source>
        <dbReference type="Proteomes" id="UP000031637"/>
    </source>
</evidence>
<name>W0SMT1_9PROT</name>
<dbReference type="PANTHER" id="PTHR43000">
    <property type="entry name" value="DTDP-D-GLUCOSE 4,6-DEHYDRATASE-RELATED"/>
    <property type="match status" value="1"/>
</dbReference>
<dbReference type="InterPro" id="IPR013445">
    <property type="entry name" value="CDP_4_6_deHydtase"/>
</dbReference>
<accession>W0SMT1</accession>
<protein>
    <submittedName>
        <fullName evidence="2">CDP-glucose 4,6-dehydratase</fullName>
    </submittedName>
</protein>
<dbReference type="NCBIfam" id="TIGR02622">
    <property type="entry name" value="CDP_4_6_dhtase"/>
    <property type="match status" value="1"/>
</dbReference>
<dbReference type="KEGG" id="shd:SUTH_03353"/>